<dbReference type="Proteomes" id="UP000183635">
    <property type="component" value="Unassembled WGS sequence"/>
</dbReference>
<feature type="transmembrane region" description="Helical" evidence="1">
    <location>
        <begin position="73"/>
        <end position="93"/>
    </location>
</feature>
<dbReference type="SUPFAM" id="SSF103473">
    <property type="entry name" value="MFS general substrate transporter"/>
    <property type="match status" value="1"/>
</dbReference>
<keyword evidence="1" id="KW-1133">Transmembrane helix</keyword>
<dbReference type="GO" id="GO:0005886">
    <property type="term" value="C:plasma membrane"/>
    <property type="evidence" value="ECO:0007669"/>
    <property type="project" value="TreeGrafter"/>
</dbReference>
<feature type="transmembrane region" description="Helical" evidence="1">
    <location>
        <begin position="48"/>
        <end position="67"/>
    </location>
</feature>
<dbReference type="AlphaFoldDB" id="A0A1I3DV90"/>
<organism evidence="2 3">
    <name type="scientific">Paracoccus aminovorans</name>
    <dbReference type="NCBI Taxonomy" id="34004"/>
    <lineage>
        <taxon>Bacteria</taxon>
        <taxon>Pseudomonadati</taxon>
        <taxon>Pseudomonadota</taxon>
        <taxon>Alphaproteobacteria</taxon>
        <taxon>Rhodobacterales</taxon>
        <taxon>Paracoccaceae</taxon>
        <taxon>Paracoccus</taxon>
    </lineage>
</organism>
<gene>
    <name evidence="2" type="ORF">SAMN04488021_14237</name>
</gene>
<keyword evidence="3" id="KW-1185">Reference proteome</keyword>
<proteinExistence type="predicted"/>
<keyword evidence="1" id="KW-0472">Membrane</keyword>
<evidence type="ECO:0000256" key="1">
    <source>
        <dbReference type="SAM" id="Phobius"/>
    </source>
</evidence>
<dbReference type="PANTHER" id="PTHR43129:SF1">
    <property type="entry name" value="FOSMIDOMYCIN RESISTANCE PROTEIN"/>
    <property type="match status" value="1"/>
</dbReference>
<dbReference type="InterPro" id="IPR036259">
    <property type="entry name" value="MFS_trans_sf"/>
</dbReference>
<feature type="transmembrane region" description="Helical" evidence="1">
    <location>
        <begin position="12"/>
        <end position="36"/>
    </location>
</feature>
<accession>A0A1I3DV90</accession>
<evidence type="ECO:0000313" key="2">
    <source>
        <dbReference type="EMBL" id="SFH90652.1"/>
    </source>
</evidence>
<evidence type="ECO:0000313" key="3">
    <source>
        <dbReference type="Proteomes" id="UP000183635"/>
    </source>
</evidence>
<reference evidence="2 3" key="1">
    <citation type="submission" date="2016-10" db="EMBL/GenBank/DDBJ databases">
        <authorList>
            <person name="de Groot N.N."/>
        </authorList>
    </citation>
    <scope>NUCLEOTIDE SEQUENCE [LARGE SCALE GENOMIC DNA]</scope>
    <source>
        <strain evidence="2 3">DSM 8537</strain>
    </source>
</reference>
<dbReference type="EMBL" id="FOPU01000042">
    <property type="protein sequence ID" value="SFH90652.1"/>
    <property type="molecule type" value="Genomic_DNA"/>
</dbReference>
<dbReference type="STRING" id="34004.SAMN04488021_14237"/>
<name>A0A1I3DV90_9RHOB</name>
<keyword evidence="1" id="KW-0812">Transmembrane</keyword>
<dbReference type="PANTHER" id="PTHR43129">
    <property type="entry name" value="FOSMIDOMYCIN RESISTANCE PROTEIN"/>
    <property type="match status" value="1"/>
</dbReference>
<sequence length="101" mass="10536">MPFTLILPHVGLTTTIILSGIIGVTIASTFPAIVVYGQDLMPGRVGMVSGLFFGFIGGIGAAMLGGLADWEGITFVFDLCSVLPVIGILTVLLPDTRERQG</sequence>
<protein>
    <submittedName>
        <fullName evidence="2">MFS transporter, FSR family, fosmidomycin resistance protein</fullName>
    </submittedName>
</protein>